<evidence type="ECO:0000256" key="2">
    <source>
        <dbReference type="ARBA" id="ARBA00012494"/>
    </source>
</evidence>
<keyword evidence="6" id="KW-0949">S-adenosyl-L-methionine</keyword>
<dbReference type="GeneID" id="37619952"/>
<dbReference type="GO" id="GO:0005524">
    <property type="term" value="F:ATP binding"/>
    <property type="evidence" value="ECO:0007669"/>
    <property type="project" value="UniProtKB-KW"/>
</dbReference>
<dbReference type="GO" id="GO:0004482">
    <property type="term" value="F:mRNA 5'-cap (guanine-N7-)-methyltransferase activity"/>
    <property type="evidence" value="ECO:0007669"/>
    <property type="project" value="InterPro"/>
</dbReference>
<evidence type="ECO:0000256" key="3">
    <source>
        <dbReference type="ARBA" id="ARBA00022484"/>
    </source>
</evidence>
<evidence type="ECO:0000259" key="21">
    <source>
        <dbReference type="PROSITE" id="PS50526"/>
    </source>
</evidence>
<evidence type="ECO:0000256" key="4">
    <source>
        <dbReference type="ARBA" id="ARBA00022664"/>
    </source>
</evidence>
<evidence type="ECO:0000256" key="9">
    <source>
        <dbReference type="ARBA" id="ARBA00022840"/>
    </source>
</evidence>
<dbReference type="InterPro" id="IPR014023">
    <property type="entry name" value="Mononeg_RNA_pol_cat"/>
</dbReference>
<dbReference type="RefSeq" id="YP_009508484.1">
    <property type="nucleotide sequence ID" value="NC_039013.1"/>
</dbReference>
<evidence type="ECO:0000256" key="18">
    <source>
        <dbReference type="ARBA" id="ARBA00047332"/>
    </source>
</evidence>
<dbReference type="PROSITE" id="PS50526">
    <property type="entry name" value="RDRP_SSRNA_NEG_NONSEG"/>
    <property type="match status" value="1"/>
</dbReference>
<dbReference type="InterPro" id="IPR026890">
    <property type="entry name" value="Mononeg_mRNAcap"/>
</dbReference>
<reference evidence="22" key="1">
    <citation type="journal article" date="2018" name="PLoS Pathog.">
        <title>Divergent bornaviruses from Australian carpet pythons with neurological disease date the origin of extant Bornaviridae prior to the end-Cretaceous extinction.</title>
        <authorList>
            <person name="Hyndman T.H."/>
            <person name="Shilton C.M."/>
            <person name="Stenglein M.D."/>
            <person name="Wellehan J.F.X.Jr."/>
        </authorList>
    </citation>
    <scope>NUCLEOTIDE SEQUENCE [LARGE SCALE GENOMIC DNA]</scope>
    <source>
        <strain evidence="22">1</strain>
    </source>
</reference>
<evidence type="ECO:0000256" key="17">
    <source>
        <dbReference type="ARBA" id="ARBA00031012"/>
    </source>
</evidence>
<evidence type="ECO:0000256" key="1">
    <source>
        <dbReference type="ARBA" id="ARBA00004328"/>
    </source>
</evidence>
<keyword evidence="4" id="KW-0507">mRNA processing</keyword>
<keyword evidence="5" id="KW-0808">Transferase</keyword>
<comment type="catalytic activity">
    <reaction evidence="20">
        <text>GTP + H2O = GDP + phosphate + H(+)</text>
        <dbReference type="Rhea" id="RHEA:19669"/>
        <dbReference type="ChEBI" id="CHEBI:15377"/>
        <dbReference type="ChEBI" id="CHEBI:15378"/>
        <dbReference type="ChEBI" id="CHEBI:37565"/>
        <dbReference type="ChEBI" id="CHEBI:43474"/>
        <dbReference type="ChEBI" id="CHEBI:58189"/>
    </reaction>
</comment>
<evidence type="ECO:0000256" key="19">
    <source>
        <dbReference type="ARBA" id="ARBA00047370"/>
    </source>
</evidence>
<dbReference type="EMBL" id="MF135780">
    <property type="protein sequence ID" value="ATY47612.1"/>
    <property type="molecule type" value="Viral_cRNA"/>
</dbReference>
<evidence type="ECO:0000256" key="10">
    <source>
        <dbReference type="ARBA" id="ARBA00022844"/>
    </source>
</evidence>
<keyword evidence="7" id="KW-0548">Nucleotidyltransferase</keyword>
<dbReference type="GO" id="GO:0003968">
    <property type="term" value="F:RNA-directed RNA polymerase activity"/>
    <property type="evidence" value="ECO:0007669"/>
    <property type="project" value="UniProtKB-KW"/>
</dbReference>
<feature type="domain" description="RdRp catalytic" evidence="21">
    <location>
        <begin position="541"/>
        <end position="712"/>
    </location>
</feature>
<accession>A0A2K8MNE1</accession>
<proteinExistence type="predicted"/>
<dbReference type="GO" id="GO:0044423">
    <property type="term" value="C:virion component"/>
    <property type="evidence" value="ECO:0007669"/>
    <property type="project" value="UniProtKB-KW"/>
</dbReference>
<protein>
    <recommendedName>
        <fullName evidence="2">RNA-directed RNA polymerase</fullName>
        <ecNumber evidence="2">2.7.7.48</ecNumber>
    </recommendedName>
    <alternativeName>
        <fullName evidence="17">Replicase</fullName>
    </alternativeName>
    <alternativeName>
        <fullName evidence="16">Transcriptase</fullName>
    </alternativeName>
</protein>
<evidence type="ECO:0000256" key="14">
    <source>
        <dbReference type="ARBA" id="ARBA00024494"/>
    </source>
</evidence>
<comment type="subcellular location">
    <subcellularLocation>
        <location evidence="1">Virion</location>
    </subcellularLocation>
</comment>
<dbReference type="Proteomes" id="UP000240816">
    <property type="component" value="Segment"/>
</dbReference>
<dbReference type="EC" id="2.7.7.48" evidence="2"/>
<keyword evidence="9" id="KW-0067">ATP-binding</keyword>
<keyword evidence="8" id="KW-0547">Nucleotide-binding</keyword>
<evidence type="ECO:0000313" key="23">
    <source>
        <dbReference type="Proteomes" id="UP000240816"/>
    </source>
</evidence>
<keyword evidence="13" id="KW-0511">Multifunctional enzyme</keyword>
<dbReference type="KEGG" id="vg:37619952"/>
<evidence type="ECO:0000256" key="12">
    <source>
        <dbReference type="ARBA" id="ARBA00023042"/>
    </source>
</evidence>
<keyword evidence="23" id="KW-1185">Reference proteome</keyword>
<comment type="catalytic activity">
    <reaction evidence="15">
        <text>a 5'-end (5'-triphosphoguanosine)-(2'-O-methyladenylyl)-adenylyl-cytidylyl-adenosine in mRNA + S-adenosyl-L-methionine = a 5'-end (N(7)-methyl 5'-triphosphoguanosine)-(2'-O-methyladenylyl)-adenylyl-cytidylyl-adenosine in mRNA + S-adenosyl-L-homocysteine</text>
        <dbReference type="Rhea" id="RHEA:65440"/>
        <dbReference type="Rhea" id="RHEA-COMP:16798"/>
        <dbReference type="Rhea" id="RHEA-COMP:16801"/>
        <dbReference type="ChEBI" id="CHEBI:57856"/>
        <dbReference type="ChEBI" id="CHEBI:59789"/>
        <dbReference type="ChEBI" id="CHEBI:156482"/>
        <dbReference type="ChEBI" id="CHEBI:156483"/>
    </reaction>
</comment>
<evidence type="ECO:0000256" key="8">
    <source>
        <dbReference type="ARBA" id="ARBA00022741"/>
    </source>
</evidence>
<keyword evidence="11" id="KW-0693">Viral RNA replication</keyword>
<evidence type="ECO:0000256" key="7">
    <source>
        <dbReference type="ARBA" id="ARBA00022695"/>
    </source>
</evidence>
<organism evidence="22">
    <name type="scientific">Jungle carpet python virus</name>
    <dbReference type="NCBI Taxonomy" id="2016401"/>
    <lineage>
        <taxon>Viruses</taxon>
        <taxon>Riboviria</taxon>
        <taxon>Orthornavirae</taxon>
        <taxon>Negarnaviricota</taxon>
        <taxon>Haploviricotina</taxon>
        <taxon>Monjiviricetes</taxon>
        <taxon>Mononegavirales</taxon>
        <taxon>Bornaviridae</taxon>
        <taxon>Carbovirus</taxon>
        <taxon>Carbovirus queenslandense</taxon>
    </lineage>
</organism>
<evidence type="ECO:0000256" key="13">
    <source>
        <dbReference type="ARBA" id="ARBA00023268"/>
    </source>
</evidence>
<dbReference type="Pfam" id="PF00946">
    <property type="entry name" value="Mononeg_RNA_pol"/>
    <property type="match status" value="1"/>
</dbReference>
<evidence type="ECO:0000256" key="5">
    <source>
        <dbReference type="ARBA" id="ARBA00022679"/>
    </source>
</evidence>
<name>A0A2K8MNE1_9MONO</name>
<keyword evidence="10" id="KW-0946">Virion</keyword>
<evidence type="ECO:0000256" key="15">
    <source>
        <dbReference type="ARBA" id="ARBA00024499"/>
    </source>
</evidence>
<evidence type="ECO:0000256" key="20">
    <source>
        <dbReference type="ARBA" id="ARBA00048548"/>
    </source>
</evidence>
<evidence type="ECO:0000256" key="16">
    <source>
        <dbReference type="ARBA" id="ARBA00030436"/>
    </source>
</evidence>
<sequence>MDQEKGVTNDAINRTDQTLKSPLLGTEVIFCLNSERKLGHHLRALKHVNSTYNLIPSSLYYRMFIPWIREPSPARRHSVIPAAAKTWMIIAQTWGATPVLVEKGVQAIRAAFLHTYTIGLIEKHRDIQSVIKKVSFTHETDINQRLGPLQIAFVQSLVVVTNTTSHEQCLMTYNHFLAIADTVKSRMNLLITSTISDSIQRSSHLITPLFVSFLTELDKSALILLDSIYFQGVKSLLGYCQGLVLKHYNSPDLPSDFYKVTENHIQSLSIPLMQTVQSLSKSAPMLALEICAVNKVYFFPEIDMEKGTREQFQKMRANPRTPQELSEYGRSLSNVFKAEYIKGYLHKHGVWPNCSITCPVLLKYKARSMWPLCAKYQDFERVKLEYSGIPFDTEPDVADLVTDKSIVETRAHWTFEYNSAAHIEKYKKRLIHPPNKGEKRLVRALITGKLDNIPSILKPYCQGIINPEDCLTVLVPKEKELKKQGRFFSVQTLNNRVFQVVSELNLKNRIMPYINTHSMTMTSTRLSHVLIKLSKVSSSGENFVINLDYSSWCNYFRPEVQHDTCKVIDSLLGSGRFYQLGSILPRYLTFVVQDKFNPPQQGDDHHPVEDSRTCVHGTGSSGEGMRQKLWTILASCSELLALEEANAIGTVFGQGDNQTIIVDSKGKKAETSVRVLESLRKHAEEMGHQLKTDECWVSDCLYEYGKKQYFKGTAVPNLFKIISRVSDSTGEIFPNLYSKLACLVSSCESAAQADHSPWCTVITGSILYHIEATIQLPTDICDNIDRIVAASVIGPPLGGLPTVAVSPAAFFRGVSDPLPLQLSLLRSAVNLGISELILDTLSSISPSSTTNYLSLISDPSSLNIDQPLRPERVLRDWIEDALLDHGLSTKLSALFSESITERAEVLARDLSTMEPLYPRVMSAIFDLSNVAYGLSLLDKFQKSSTIVSTSQELCFSDLVLESSRYKQEVVAWLRGTSHNPASVQALNHGCTARVSDRLRLLTWRRDIHGVTMPFIGEQFKLYADVCPSRIPASVIYNVPLPITSKCLLTMGACKFYMGSKTFIKIVRGHISNLSSRRLETMSENLIALVDWFNLKGTGPDSNLHTLLDTLLQEKGVKKPPHRVVTGGTLTHRLPSRAEARDGLAGSMNHVSQHVSFTTDFMTKYTKSGNDYTIHFQQAFIHGHNLISGLLLSGRTLQGHLYLSEDCMECTQLIPPETFDLLSPPVYRGLPMLVPARVQDHQWKVEVLNDPYHILPYLVADEIFGGLWTESRQLSTGFSPNYCANDLERMSLSQSRFIIWSVVVEKFWFLLLQRLHDKQLVMYLVRCRQHLAKSDTLGWVIKTTSHGAFQDNLLDLCSRTKVGFMTPMLSRKRAIVKLLLLPLSRKGYCERVIKTKKRKFFGKWATDPGMALDTALALIKTEPISFSPTILSTTEYGIFTHHFDSCFPASLLGEGKYISQVCQLFKGFIAMHKITCVSLSDSVPTSICVDLCHLCHIIILGPNTVQKIDDVINSDVCDAAKENLLVPQSILSFPETSVVFSMTPLIEAWSHVIDVVYPVALVPCEAVGLCGKWSDIALHSTLNGGTIDLSLYGCKPSKTPLCPSVVSDLGIWVCDALQDLEDMIVSITERGALHETCALHTYVVSLQLFFGLKVEYQRIYSIGNIRGFKGLSVNGRWLCWMCSQGICIEGLHLQACDSTPKRLYGEKSGVILGPRARSILNSDDRSNI</sequence>
<keyword evidence="3" id="KW-0696">RNA-directed RNA polymerase</keyword>
<dbReference type="Pfam" id="PF14318">
    <property type="entry name" value="Mononeg_mRNAcap"/>
    <property type="match status" value="1"/>
</dbReference>
<comment type="catalytic activity">
    <reaction evidence="19">
        <text>a 5'-end (5'-triphosphoguanosine)-adenylyl-adenylyl-cytidylyl-adenosine in mRNA + 2 S-adenosyl-L-methionine = a 5'-end (N(7)-methyl 5'-triphosphoguanosine)-(2'-O-methyladenylyl)-adenylyl-cytidylyl-adenosine in mRNA + 2 S-adenosyl-L-homocysteine + H(+)</text>
        <dbReference type="Rhea" id="RHEA:65376"/>
        <dbReference type="Rhea" id="RHEA-COMP:16797"/>
        <dbReference type="Rhea" id="RHEA-COMP:16798"/>
        <dbReference type="ChEBI" id="CHEBI:15378"/>
        <dbReference type="ChEBI" id="CHEBI:57856"/>
        <dbReference type="ChEBI" id="CHEBI:59789"/>
        <dbReference type="ChEBI" id="CHEBI:156483"/>
        <dbReference type="ChEBI" id="CHEBI:156484"/>
        <dbReference type="EC" id="2.1.1.375"/>
    </reaction>
</comment>
<evidence type="ECO:0000313" key="22">
    <source>
        <dbReference type="EMBL" id="ATY47612.1"/>
    </source>
</evidence>
<keyword evidence="12" id="KW-0506">mRNA capping</keyword>
<evidence type="ECO:0000256" key="11">
    <source>
        <dbReference type="ARBA" id="ARBA00022953"/>
    </source>
</evidence>
<comment type="catalytic activity">
    <reaction evidence="14">
        <text>a 5'-end triphospho-adenylyl-adenylyl-cytidylyl-adenosine in mRNA + GDP + H(+) = a 5'-end (5'-triphosphoguanosine)-adenylyl-adenylyl-cytidylyl-adenosine in mRNA + diphosphate</text>
        <dbReference type="Rhea" id="RHEA:65436"/>
        <dbReference type="Rhea" id="RHEA-COMP:16797"/>
        <dbReference type="Rhea" id="RHEA-COMP:16799"/>
        <dbReference type="ChEBI" id="CHEBI:15378"/>
        <dbReference type="ChEBI" id="CHEBI:33019"/>
        <dbReference type="ChEBI" id="CHEBI:58189"/>
        <dbReference type="ChEBI" id="CHEBI:156484"/>
        <dbReference type="ChEBI" id="CHEBI:156503"/>
        <dbReference type="EC" id="2.7.7.88"/>
    </reaction>
</comment>
<comment type="catalytic activity">
    <reaction evidence="18">
        <text>a 5'-end (5'-triphosphoguanosine)-adenylyl-adenylyl-cytidylyl-adenosine in mRNA + S-adenosyl-L-methionine = a 5'-end (5'-triphosphoguanosine)-(2'-O-methyladenylyl)-adenylyl-cytidylyl-adenosine in mRNA + S-adenosyl-L-homocysteine + H(+)</text>
        <dbReference type="Rhea" id="RHEA:65380"/>
        <dbReference type="Rhea" id="RHEA-COMP:16797"/>
        <dbReference type="Rhea" id="RHEA-COMP:16801"/>
        <dbReference type="ChEBI" id="CHEBI:15378"/>
        <dbReference type="ChEBI" id="CHEBI:57856"/>
        <dbReference type="ChEBI" id="CHEBI:59789"/>
        <dbReference type="ChEBI" id="CHEBI:156482"/>
        <dbReference type="ChEBI" id="CHEBI:156484"/>
    </reaction>
</comment>
<evidence type="ECO:0000256" key="6">
    <source>
        <dbReference type="ARBA" id="ARBA00022691"/>
    </source>
</evidence>